<comment type="caution">
    <text evidence="3">The sequence shown here is derived from an EMBL/GenBank/DDBJ whole genome shotgun (WGS) entry which is preliminary data.</text>
</comment>
<feature type="compositionally biased region" description="Low complexity" evidence="1">
    <location>
        <begin position="177"/>
        <end position="205"/>
    </location>
</feature>
<keyword evidence="2" id="KW-1133">Transmembrane helix</keyword>
<protein>
    <submittedName>
        <fullName evidence="3">Uncharacterized protein</fullName>
    </submittedName>
</protein>
<feature type="compositionally biased region" description="Low complexity" evidence="1">
    <location>
        <begin position="137"/>
        <end position="146"/>
    </location>
</feature>
<accession>A0AA36JMV4</accession>
<keyword evidence="2" id="KW-0472">Membrane</keyword>
<dbReference type="Proteomes" id="UP001178507">
    <property type="component" value="Unassembled WGS sequence"/>
</dbReference>
<reference evidence="3" key="1">
    <citation type="submission" date="2023-08" db="EMBL/GenBank/DDBJ databases">
        <authorList>
            <person name="Chen Y."/>
            <person name="Shah S."/>
            <person name="Dougan E. K."/>
            <person name="Thang M."/>
            <person name="Chan C."/>
        </authorList>
    </citation>
    <scope>NUCLEOTIDE SEQUENCE</scope>
</reference>
<keyword evidence="4" id="KW-1185">Reference proteome</keyword>
<proteinExistence type="predicted"/>
<feature type="compositionally biased region" description="Pro residues" evidence="1">
    <location>
        <begin position="100"/>
        <end position="123"/>
    </location>
</feature>
<keyword evidence="2" id="KW-0812">Transmembrane</keyword>
<dbReference type="AlphaFoldDB" id="A0AA36JMV4"/>
<evidence type="ECO:0000256" key="2">
    <source>
        <dbReference type="SAM" id="Phobius"/>
    </source>
</evidence>
<organism evidence="3 4">
    <name type="scientific">Effrenium voratum</name>
    <dbReference type="NCBI Taxonomy" id="2562239"/>
    <lineage>
        <taxon>Eukaryota</taxon>
        <taxon>Sar</taxon>
        <taxon>Alveolata</taxon>
        <taxon>Dinophyceae</taxon>
        <taxon>Suessiales</taxon>
        <taxon>Symbiodiniaceae</taxon>
        <taxon>Effrenium</taxon>
    </lineage>
</organism>
<feature type="compositionally biased region" description="Pro residues" evidence="1">
    <location>
        <begin position="159"/>
        <end position="169"/>
    </location>
</feature>
<evidence type="ECO:0000313" key="3">
    <source>
        <dbReference type="EMBL" id="CAJ1408554.1"/>
    </source>
</evidence>
<evidence type="ECO:0000256" key="1">
    <source>
        <dbReference type="SAM" id="MobiDB-lite"/>
    </source>
</evidence>
<dbReference type="EMBL" id="CAUJNA010003726">
    <property type="protein sequence ID" value="CAJ1408554.1"/>
    <property type="molecule type" value="Genomic_DNA"/>
</dbReference>
<feature type="region of interest" description="Disordered" evidence="1">
    <location>
        <begin position="86"/>
        <end position="205"/>
    </location>
</feature>
<feature type="transmembrane region" description="Helical" evidence="2">
    <location>
        <begin position="32"/>
        <end position="59"/>
    </location>
</feature>
<evidence type="ECO:0000313" key="4">
    <source>
        <dbReference type="Proteomes" id="UP001178507"/>
    </source>
</evidence>
<gene>
    <name evidence="3" type="ORF">EVOR1521_LOCUS29932</name>
</gene>
<name>A0AA36JMV4_9DINO</name>
<sequence length="205" mass="21337">MSPYIASSASIACQVVLQLAYSTKFQRVEEQHWAYACIVGICLALLVLEVVRSAVTTVVELRKFEIRRRLVGGDFLKSRIRKTDVGLKGRTPPAKKPAVPLAPPRNLPKNAPPPPPSAKPPVVRPAFLPKEGPPGTPGAKGAAGVPSFRTVGGKSLPVTGPPPPPPLPPGVKALAHSPAASRTPSMPSMPSVPSGPPSAAASARR</sequence>